<evidence type="ECO:0000256" key="10">
    <source>
        <dbReference type="SAM" id="MobiDB-lite"/>
    </source>
</evidence>
<comment type="subcellular location">
    <subcellularLocation>
        <location evidence="9">Virion</location>
    </subcellularLocation>
    <subcellularLocation>
        <location evidence="9">Host cytoplasm</location>
    </subcellularLocation>
</comment>
<sequence>MATITLDELHAVRPSFNALSSDARPENSTGQCAHREYKFTEAVKHDIYQVKSFSDAEIISLFSKIQSREFVSLSEPDFYAFVCIALSVRHPVQRSTAMLALTYPANILCSDYASAAPTPSRVVPFTVVQQVGKTLSIVPGKNTAQDPQTLEESAAEQADAICFYFAWMTRFSVKTPSAALPIQMDKLRETYLKFYQKSSGIFDAFRPDAAWLGCLRNCFDSLPRVKNTMVLHVASAETNMKADPKAFNILRFLFFQNMEFMGMHAYVSIVSIMNKVALPPALILTWLRMSGVEGAVDEAYEIMSKHDNGMILNGLTAERLWKYARLLDPGYFNKLQTAYAAELMSTLAYIEIQLGLSSEGGYNSPLNIHAIADNAHIRNIGKMKAEAFMQCKNKIVSLSADASVVDKLYAMRAGSVIAPEAPSVEPMDVDATRAAKRKVPEPTAPEKVLEKKKPPQINLTNVPNI</sequence>
<keyword evidence="6 9" id="KW-0543">Viral nucleoprotein</keyword>
<evidence type="ECO:0000256" key="8">
    <source>
        <dbReference type="ARBA" id="ARBA00033344"/>
    </source>
</evidence>
<evidence type="ECO:0000256" key="2">
    <source>
        <dbReference type="ARBA" id="ARBA00022497"/>
    </source>
</evidence>
<dbReference type="GO" id="GO:0003723">
    <property type="term" value="F:RNA binding"/>
    <property type="evidence" value="ECO:0007669"/>
    <property type="project" value="UniProtKB-UniRule"/>
</dbReference>
<organism evidence="11 12">
    <name type="scientific">Cnidium virus 1</name>
    <dbReference type="NCBI Taxonomy" id="2903266"/>
    <lineage>
        <taxon>Viruses</taxon>
        <taxon>Riboviria</taxon>
        <taxon>Orthornavirae</taxon>
        <taxon>Negarnaviricota</taxon>
        <taxon>Haploviricotina</taxon>
        <taxon>Monjiviricetes</taxon>
        <taxon>Mononegavirales</taxon>
        <taxon>Rhabdoviridae</taxon>
        <taxon>Betarhabdovirinae</taxon>
        <taxon>Betanucleorhabdovirus</taxon>
        <taxon>Betanucleorhabdovirus cnidii</taxon>
    </lineage>
</organism>
<evidence type="ECO:0000256" key="9">
    <source>
        <dbReference type="RuleBase" id="RU369108"/>
    </source>
</evidence>
<evidence type="ECO:0000313" key="12">
    <source>
        <dbReference type="Proteomes" id="UP001157346"/>
    </source>
</evidence>
<keyword evidence="7 9" id="KW-0687">Ribonucleoprotein</keyword>
<comment type="function">
    <text evidence="9">Encapsidates the genome, protecting it from nucleases. The encapsidated genomic RNA is termed the nucleocapsid (NC) and serves as template for viral transcription and replication.</text>
</comment>
<keyword evidence="5 9" id="KW-0694">RNA-binding</keyword>
<evidence type="ECO:0000256" key="5">
    <source>
        <dbReference type="ARBA" id="ARBA00022884"/>
    </source>
</evidence>
<name>A0A8K1XT94_9RHAB</name>
<evidence type="ECO:0000313" key="11">
    <source>
        <dbReference type="EMBL" id="UGY70979.1"/>
    </source>
</evidence>
<keyword evidence="9" id="KW-1035">Host cytoplasm</keyword>
<dbReference type="InterPro" id="IPR004902">
    <property type="entry name" value="Rhabdo_ncap_2"/>
</dbReference>
<keyword evidence="12" id="KW-1185">Reference proteome</keyword>
<dbReference type="KEGG" id="vg:80544350"/>
<comment type="similarity">
    <text evidence="9">Belongs to the nucleorhabdovirus nucleocapsid protein family.</text>
</comment>
<dbReference type="EMBL" id="MZ983390">
    <property type="protein sequence ID" value="UGY70979.1"/>
    <property type="molecule type" value="Viral_cRNA"/>
</dbReference>
<keyword evidence="4 9" id="KW-0946">Virion</keyword>
<dbReference type="Pfam" id="PF03216">
    <property type="entry name" value="Rhabdo_ncap_2"/>
    <property type="match status" value="1"/>
</dbReference>
<dbReference type="GO" id="GO:0030430">
    <property type="term" value="C:host cell cytoplasm"/>
    <property type="evidence" value="ECO:0007669"/>
    <property type="project" value="UniProtKB-SubCell"/>
</dbReference>
<evidence type="ECO:0000256" key="3">
    <source>
        <dbReference type="ARBA" id="ARBA00022561"/>
    </source>
</evidence>
<dbReference type="GO" id="GO:0019013">
    <property type="term" value="C:viral nucleocapsid"/>
    <property type="evidence" value="ECO:0007669"/>
    <property type="project" value="UniProtKB-UniRule"/>
</dbReference>
<keyword evidence="3 9" id="KW-0167">Capsid protein</keyword>
<protein>
    <recommendedName>
        <fullName evidence="1 9">Nucleoprotein</fullName>
        <shortName evidence="9">NP</shortName>
        <shortName evidence="9">Protein N</shortName>
    </recommendedName>
    <alternativeName>
        <fullName evidence="8 9">Nucleocapsid protein</fullName>
    </alternativeName>
</protein>
<proteinExistence type="inferred from homology"/>
<comment type="subunit">
    <text evidence="9">Homomultimerizes to form the nucleocapsid. Binds to viral genomic RNA.</text>
</comment>
<dbReference type="RefSeq" id="YP_010805445.1">
    <property type="nucleotide sequence ID" value="NC_077151.1"/>
</dbReference>
<accession>A0A8K1XT94</accession>
<dbReference type="GeneID" id="80544350"/>
<evidence type="ECO:0000256" key="6">
    <source>
        <dbReference type="ARBA" id="ARBA00023086"/>
    </source>
</evidence>
<evidence type="ECO:0000256" key="4">
    <source>
        <dbReference type="ARBA" id="ARBA00022844"/>
    </source>
</evidence>
<dbReference type="GO" id="GO:1990904">
    <property type="term" value="C:ribonucleoprotein complex"/>
    <property type="evidence" value="ECO:0007669"/>
    <property type="project" value="UniProtKB-UniRule"/>
</dbReference>
<dbReference type="GO" id="GO:0019029">
    <property type="term" value="C:helical viral capsid"/>
    <property type="evidence" value="ECO:0007669"/>
    <property type="project" value="UniProtKB-UniRule"/>
</dbReference>
<feature type="region of interest" description="Disordered" evidence="10">
    <location>
        <begin position="427"/>
        <end position="465"/>
    </location>
</feature>
<evidence type="ECO:0000256" key="1">
    <source>
        <dbReference type="ARBA" id="ARBA00014389"/>
    </source>
</evidence>
<reference evidence="11" key="1">
    <citation type="submission" date="2021-08" db="EMBL/GenBank/DDBJ databases">
        <authorList>
            <person name="Belete M."/>
            <person name="Igori D."/>
            <person name="Kim Se."/>
            <person name="Lee S.-H."/>
            <person name="Moon J.S."/>
        </authorList>
    </citation>
    <scope>NUCLEOTIDE SEQUENCE</scope>
    <source>
        <strain evidence="11">SK</strain>
    </source>
</reference>
<evidence type="ECO:0000256" key="7">
    <source>
        <dbReference type="ARBA" id="ARBA00023274"/>
    </source>
</evidence>
<dbReference type="Proteomes" id="UP001157346">
    <property type="component" value="Segment"/>
</dbReference>
<keyword evidence="2 9" id="KW-1139">Helical capsid protein</keyword>